<reference evidence="11" key="1">
    <citation type="submission" date="2019-02" db="EMBL/GenBank/DDBJ databases">
        <authorList>
            <person name="Gruber-Vodicka R. H."/>
            <person name="Seah K. B. B."/>
        </authorList>
    </citation>
    <scope>NUCLEOTIDE SEQUENCE</scope>
    <source>
        <strain evidence="10">BECK_DK161</strain>
        <strain evidence="11">BECK_DK47</strain>
    </source>
</reference>
<comment type="catalytic activity">
    <reaction evidence="7 8">
        <text>L-2,4-diaminobutanoate + acetyl-CoA = (2S)-4-acetamido-2-aminobutanoate + CoA + H(+)</text>
        <dbReference type="Rhea" id="RHEA:16901"/>
        <dbReference type="ChEBI" id="CHEBI:15378"/>
        <dbReference type="ChEBI" id="CHEBI:57287"/>
        <dbReference type="ChEBI" id="CHEBI:57288"/>
        <dbReference type="ChEBI" id="CHEBI:58761"/>
        <dbReference type="ChEBI" id="CHEBI:58929"/>
        <dbReference type="EC" id="2.3.1.178"/>
    </reaction>
</comment>
<comment type="similarity">
    <text evidence="2 8">Belongs to the acetyltransferase family. EctA subfamily.</text>
</comment>
<accession>A0A450SU47</accession>
<dbReference type="EMBL" id="CAADEX010000067">
    <property type="protein sequence ID" value="VFJ57505.1"/>
    <property type="molecule type" value="Genomic_DNA"/>
</dbReference>
<evidence type="ECO:0000313" key="10">
    <source>
        <dbReference type="EMBL" id="VFJ57089.1"/>
    </source>
</evidence>
<dbReference type="Pfam" id="PF00583">
    <property type="entry name" value="Acetyltransf_1"/>
    <property type="match status" value="1"/>
</dbReference>
<dbReference type="SUPFAM" id="SSF55729">
    <property type="entry name" value="Acyl-CoA N-acyltransferases (Nat)"/>
    <property type="match status" value="1"/>
</dbReference>
<sequence>MDTPQKLILPDTTVLLRPPRITDGTALWRLVRDVKVLDLNSPYAYFLLAEHFVETCVLAMQGDEIVGFVLAYIPPAVPDTLFVWQAGAAEKMRGRGLSKRMILSVLQRDSCRHLKALRSTVTPSNQASRALLRSVARAVGAELEIRPDHLRAEWFPEGGHEAESLFIISPIDVTNITLSHA</sequence>
<keyword evidence="6 8" id="KW-0012">Acyltransferase</keyword>
<dbReference type="AlphaFoldDB" id="A0A450SU47"/>
<dbReference type="EMBL" id="CAADEY010000057">
    <property type="protein sequence ID" value="VFJ57089.1"/>
    <property type="molecule type" value="Genomic_DNA"/>
</dbReference>
<dbReference type="InterPro" id="IPR000182">
    <property type="entry name" value="GNAT_dom"/>
</dbReference>
<dbReference type="PROSITE" id="PS51186">
    <property type="entry name" value="GNAT"/>
    <property type="match status" value="1"/>
</dbReference>
<evidence type="ECO:0000256" key="1">
    <source>
        <dbReference type="ARBA" id="ARBA00004978"/>
    </source>
</evidence>
<dbReference type="GO" id="GO:0033816">
    <property type="term" value="F:diaminobutyrate acetyltransferase activity"/>
    <property type="evidence" value="ECO:0007669"/>
    <property type="project" value="UniProtKB-EC"/>
</dbReference>
<evidence type="ECO:0000256" key="8">
    <source>
        <dbReference type="RuleBase" id="RU365045"/>
    </source>
</evidence>
<gene>
    <name evidence="8" type="primary">ectA</name>
    <name evidence="11" type="ORF">BECKDK2373B_GA0170837_10671</name>
    <name evidence="10" type="ORF">BECKDK2373C_GA0170839_105723</name>
</gene>
<evidence type="ECO:0000256" key="2">
    <source>
        <dbReference type="ARBA" id="ARBA00010712"/>
    </source>
</evidence>
<comment type="function">
    <text evidence="8">Catalyzes the acetylation of L-2,4-diaminobutyrate (DABA) to gamma-N-acetyl-alpha,gamma-diaminobutyric acid (ADABA) with acetyl coenzyme A.</text>
</comment>
<evidence type="ECO:0000259" key="9">
    <source>
        <dbReference type="PROSITE" id="PS51186"/>
    </source>
</evidence>
<dbReference type="Gene3D" id="3.40.630.30">
    <property type="match status" value="1"/>
</dbReference>
<protein>
    <recommendedName>
        <fullName evidence="4 8">L-2,4-diaminobutyric acid acetyltransferase</fullName>
        <shortName evidence="8">DABA acetyltransferase</shortName>
        <ecNumber evidence="3 8">2.3.1.178</ecNumber>
    </recommendedName>
</protein>
<dbReference type="InterPro" id="IPR012772">
    <property type="entry name" value="Ectoine_EctA"/>
</dbReference>
<feature type="domain" description="N-acetyltransferase" evidence="9">
    <location>
        <begin position="14"/>
        <end position="157"/>
    </location>
</feature>
<dbReference type="NCBIfam" id="TIGR02406">
    <property type="entry name" value="ectoine_EctA"/>
    <property type="match status" value="1"/>
</dbReference>
<comment type="pathway">
    <text evidence="1 8">Amine and polyamine biosynthesis; ectoine biosynthesis; L-ectoine from L-aspartate 4-semialdehyde: step 2/3.</text>
</comment>
<evidence type="ECO:0000256" key="7">
    <source>
        <dbReference type="ARBA" id="ARBA00048924"/>
    </source>
</evidence>
<dbReference type="GO" id="GO:0019491">
    <property type="term" value="P:ectoine biosynthetic process"/>
    <property type="evidence" value="ECO:0007669"/>
    <property type="project" value="UniProtKB-UniPathway"/>
</dbReference>
<evidence type="ECO:0000256" key="6">
    <source>
        <dbReference type="ARBA" id="ARBA00023315"/>
    </source>
</evidence>
<name>A0A450SU47_9GAMM</name>
<dbReference type="EC" id="2.3.1.178" evidence="3 8"/>
<organism evidence="11">
    <name type="scientific">Candidatus Kentrum sp. DK</name>
    <dbReference type="NCBI Taxonomy" id="2126562"/>
    <lineage>
        <taxon>Bacteria</taxon>
        <taxon>Pseudomonadati</taxon>
        <taxon>Pseudomonadota</taxon>
        <taxon>Gammaproteobacteria</taxon>
        <taxon>Candidatus Kentrum</taxon>
    </lineage>
</organism>
<evidence type="ECO:0000256" key="5">
    <source>
        <dbReference type="ARBA" id="ARBA00022679"/>
    </source>
</evidence>
<keyword evidence="5 8" id="KW-0808">Transferase</keyword>
<proteinExistence type="inferred from homology"/>
<evidence type="ECO:0000256" key="4">
    <source>
        <dbReference type="ARBA" id="ARBA00017935"/>
    </source>
</evidence>
<evidence type="ECO:0000256" key="3">
    <source>
        <dbReference type="ARBA" id="ARBA00012355"/>
    </source>
</evidence>
<dbReference type="InterPro" id="IPR016181">
    <property type="entry name" value="Acyl_CoA_acyltransferase"/>
</dbReference>
<dbReference type="CDD" id="cd04301">
    <property type="entry name" value="NAT_SF"/>
    <property type="match status" value="1"/>
</dbReference>
<dbReference type="UniPathway" id="UPA00067">
    <property type="reaction ID" value="UER00122"/>
</dbReference>
<evidence type="ECO:0000313" key="11">
    <source>
        <dbReference type="EMBL" id="VFJ57505.1"/>
    </source>
</evidence>